<dbReference type="HOGENOM" id="CLU_042524_0_0_1"/>
<dbReference type="Gene3D" id="3.40.50.1820">
    <property type="entry name" value="alpha/beta hydrolase"/>
    <property type="match status" value="1"/>
</dbReference>
<dbReference type="AlphaFoldDB" id="F6V9V8"/>
<dbReference type="PANTHER" id="PTHR42972:SF8">
    <property type="entry name" value="POLYHYDROXYBUTYRATE DEPOLYMERASE"/>
    <property type="match status" value="1"/>
</dbReference>
<sequence>MSVQMHVAYSKMFMGVGVLAGGPYWCAIDNAVTATTTCMTSPAFINVKYLQQITTNTALTGFIDPVSNMRNDRVFLFSGMADTVVDKGVVKATEDYYSAYVNPEDVMTVYSVNSEHGFPTVDQGGTCDELSKPGFINKCGYDTAFVLLDHIYGNLQQHVYPTDTPIQGSILEFDQTEFFGIGFGDIGLDDVGYVFIPDSCADLTKSCRLHLSLHGCEQGFEFIKDDFIKQSGYNEVAALNDIIVVYPQVKKNLLTNPNGCFDWWGYTGSEYASNIGDQMVALKKMIEHVANL</sequence>
<reference evidence="1" key="2">
    <citation type="journal article" date="2008" name="Genome Biol.">
        <title>Improved genome assembly and evidence-based global gene model set for the chordate Ciona intestinalis: new insight into intron and operon populations.</title>
        <authorList>
            <person name="Satou Y."/>
            <person name="Mineta K."/>
            <person name="Ogasawara M."/>
            <person name="Sasakura Y."/>
            <person name="Shoguchi E."/>
            <person name="Ueno K."/>
            <person name="Yamada L."/>
            <person name="Matsumoto J."/>
            <person name="Wasserscheid J."/>
            <person name="Dewar K."/>
            <person name="Wiley G.B."/>
            <person name="Macmil S.L."/>
            <person name="Roe B.A."/>
            <person name="Zeller R.W."/>
            <person name="Hastings K.E."/>
            <person name="Lemaire P."/>
            <person name="Lindquist E."/>
            <person name="Endo T."/>
            <person name="Hotta K."/>
            <person name="Inaba K."/>
        </authorList>
    </citation>
    <scope>NUCLEOTIDE SEQUENCE [LARGE SCALE GENOMIC DNA]</scope>
    <source>
        <strain evidence="1">wild type</strain>
    </source>
</reference>
<reference evidence="1" key="3">
    <citation type="submission" date="2025-08" db="UniProtKB">
        <authorList>
            <consortium name="Ensembl"/>
        </authorList>
    </citation>
    <scope>IDENTIFICATION</scope>
</reference>
<proteinExistence type="predicted"/>
<protein>
    <submittedName>
        <fullName evidence="1">Uncharacterized protein</fullName>
    </submittedName>
</protein>
<dbReference type="GeneTree" id="ENSGT00530000068472"/>
<evidence type="ECO:0000313" key="2">
    <source>
        <dbReference type="Proteomes" id="UP000008144"/>
    </source>
</evidence>
<dbReference type="PANTHER" id="PTHR42972">
    <property type="entry name" value="TOL-PAL SYSTEM PROTEIN TOLB"/>
    <property type="match status" value="1"/>
</dbReference>
<keyword evidence="2" id="KW-1185">Reference proteome</keyword>
<dbReference type="OMA" id="YMAGQFQ"/>
<dbReference type="EMBL" id="EAAA01001404">
    <property type="status" value="NOT_ANNOTATED_CDS"/>
    <property type="molecule type" value="Genomic_DNA"/>
</dbReference>
<dbReference type="InterPro" id="IPR029058">
    <property type="entry name" value="AB_hydrolase_fold"/>
</dbReference>
<dbReference type="Proteomes" id="UP000008144">
    <property type="component" value="Chromosome 2"/>
</dbReference>
<name>F6V9V8_CIOIN</name>
<reference evidence="1" key="4">
    <citation type="submission" date="2025-09" db="UniProtKB">
        <authorList>
            <consortium name="Ensembl"/>
        </authorList>
    </citation>
    <scope>IDENTIFICATION</scope>
</reference>
<accession>F6V9V8</accession>
<dbReference type="InParanoid" id="F6V9V8"/>
<reference evidence="2" key="1">
    <citation type="journal article" date="2002" name="Science">
        <title>The draft genome of Ciona intestinalis: insights into chordate and vertebrate origins.</title>
        <authorList>
            <person name="Dehal P."/>
            <person name="Satou Y."/>
            <person name="Campbell R.K."/>
            <person name="Chapman J."/>
            <person name="Degnan B."/>
            <person name="De Tomaso A."/>
            <person name="Davidson B."/>
            <person name="Di Gregorio A."/>
            <person name="Gelpke M."/>
            <person name="Goodstein D.M."/>
            <person name="Harafuji N."/>
            <person name="Hastings K.E."/>
            <person name="Ho I."/>
            <person name="Hotta K."/>
            <person name="Huang W."/>
            <person name="Kawashima T."/>
            <person name="Lemaire P."/>
            <person name="Martinez D."/>
            <person name="Meinertzhagen I.A."/>
            <person name="Necula S."/>
            <person name="Nonaka M."/>
            <person name="Putnam N."/>
            <person name="Rash S."/>
            <person name="Saiga H."/>
            <person name="Satake M."/>
            <person name="Terry A."/>
            <person name="Yamada L."/>
            <person name="Wang H.G."/>
            <person name="Awazu S."/>
            <person name="Azumi K."/>
            <person name="Boore J."/>
            <person name="Branno M."/>
            <person name="Chin-Bow S."/>
            <person name="DeSantis R."/>
            <person name="Doyle S."/>
            <person name="Francino P."/>
            <person name="Keys D.N."/>
            <person name="Haga S."/>
            <person name="Hayashi H."/>
            <person name="Hino K."/>
            <person name="Imai K.S."/>
            <person name="Inaba K."/>
            <person name="Kano S."/>
            <person name="Kobayashi K."/>
            <person name="Kobayashi M."/>
            <person name="Lee B.I."/>
            <person name="Makabe K.W."/>
            <person name="Manohar C."/>
            <person name="Matassi G."/>
            <person name="Medina M."/>
            <person name="Mochizuki Y."/>
            <person name="Mount S."/>
            <person name="Morishita T."/>
            <person name="Miura S."/>
            <person name="Nakayama A."/>
            <person name="Nishizaka S."/>
            <person name="Nomoto H."/>
            <person name="Ohta F."/>
            <person name="Oishi K."/>
            <person name="Rigoutsos I."/>
            <person name="Sano M."/>
            <person name="Sasaki A."/>
            <person name="Sasakura Y."/>
            <person name="Shoguchi E."/>
            <person name="Shin-i T."/>
            <person name="Spagnuolo A."/>
            <person name="Stainier D."/>
            <person name="Suzuki M.M."/>
            <person name="Tassy O."/>
            <person name="Takatori N."/>
            <person name="Tokuoka M."/>
            <person name="Yagi K."/>
            <person name="Yoshizaki F."/>
            <person name="Wada S."/>
            <person name="Zhang C."/>
            <person name="Hyatt P.D."/>
            <person name="Larimer F."/>
            <person name="Detter C."/>
            <person name="Doggett N."/>
            <person name="Glavina T."/>
            <person name="Hawkins T."/>
            <person name="Richardson P."/>
            <person name="Lucas S."/>
            <person name="Kohara Y."/>
            <person name="Levine M."/>
            <person name="Satoh N."/>
            <person name="Rokhsar D.S."/>
        </authorList>
    </citation>
    <scope>NUCLEOTIDE SEQUENCE [LARGE SCALE GENOMIC DNA]</scope>
</reference>
<dbReference type="SUPFAM" id="SSF53474">
    <property type="entry name" value="alpha/beta-Hydrolases"/>
    <property type="match status" value="1"/>
</dbReference>
<organism evidence="1 2">
    <name type="scientific">Ciona intestinalis</name>
    <name type="common">Transparent sea squirt</name>
    <name type="synonym">Ascidia intestinalis</name>
    <dbReference type="NCBI Taxonomy" id="7719"/>
    <lineage>
        <taxon>Eukaryota</taxon>
        <taxon>Metazoa</taxon>
        <taxon>Chordata</taxon>
        <taxon>Tunicata</taxon>
        <taxon>Ascidiacea</taxon>
        <taxon>Phlebobranchia</taxon>
        <taxon>Cionidae</taxon>
        <taxon>Ciona</taxon>
    </lineage>
</organism>
<dbReference type="Ensembl" id="ENSCINT00000008297.1">
    <property type="protein sequence ID" value="ENSCINP00000008297.1"/>
    <property type="gene ID" value="ENSCING00000004024.1"/>
</dbReference>
<evidence type="ECO:0000313" key="1">
    <source>
        <dbReference type="Ensembl" id="ENSCINP00000008297.1"/>
    </source>
</evidence>